<reference evidence="7 8" key="1">
    <citation type="submission" date="2024-10" db="EMBL/GenBank/DDBJ databases">
        <title>Updated reference genomes for cyclostephanoid diatoms.</title>
        <authorList>
            <person name="Roberts W.R."/>
            <person name="Alverson A.J."/>
        </authorList>
    </citation>
    <scope>NUCLEOTIDE SEQUENCE [LARGE SCALE GENOMIC DNA]</scope>
    <source>
        <strain evidence="7 8">AJA276-08</strain>
    </source>
</reference>
<evidence type="ECO:0000256" key="5">
    <source>
        <dbReference type="ARBA" id="ARBA00022840"/>
    </source>
</evidence>
<dbReference type="Proteomes" id="UP001530315">
    <property type="component" value="Unassembled WGS sequence"/>
</dbReference>
<dbReference type="GO" id="GO:0035299">
    <property type="term" value="F:inositol-1,3,4,5,6-pentakisphosphate 2-kinase activity"/>
    <property type="evidence" value="ECO:0007669"/>
    <property type="project" value="UniProtKB-EC"/>
</dbReference>
<evidence type="ECO:0000313" key="7">
    <source>
        <dbReference type="EMBL" id="KAL3777249.1"/>
    </source>
</evidence>
<organism evidence="7 8">
    <name type="scientific">Stephanodiscus triporus</name>
    <dbReference type="NCBI Taxonomy" id="2934178"/>
    <lineage>
        <taxon>Eukaryota</taxon>
        <taxon>Sar</taxon>
        <taxon>Stramenopiles</taxon>
        <taxon>Ochrophyta</taxon>
        <taxon>Bacillariophyta</taxon>
        <taxon>Coscinodiscophyceae</taxon>
        <taxon>Thalassiosirophycidae</taxon>
        <taxon>Stephanodiscales</taxon>
        <taxon>Stephanodiscaceae</taxon>
        <taxon>Stephanodiscus</taxon>
    </lineage>
</organism>
<dbReference type="EMBL" id="JALLAZ020001302">
    <property type="protein sequence ID" value="KAL3777249.1"/>
    <property type="molecule type" value="Genomic_DNA"/>
</dbReference>
<proteinExistence type="predicted"/>
<keyword evidence="4 6" id="KW-0418">Kinase</keyword>
<name>A0ABD3NN06_9STRA</name>
<comment type="caution">
    <text evidence="7">The sequence shown here is derived from an EMBL/GenBank/DDBJ whole genome shotgun (WGS) entry which is preliminary data.</text>
</comment>
<dbReference type="PANTHER" id="PTHR14456">
    <property type="entry name" value="INOSITOL POLYPHOSPHATE KINASE 1"/>
    <property type="match status" value="1"/>
</dbReference>
<keyword evidence="3 6" id="KW-0547">Nucleotide-binding</keyword>
<keyword evidence="2 6" id="KW-0808">Transferase</keyword>
<comment type="function">
    <text evidence="6">Phosphorylates Ins(1,3,4,5,6)P5 at position 2 to form Ins(1,2,3,4,5,6)P6 (InsP6 or phytate).</text>
</comment>
<protein>
    <recommendedName>
        <fullName evidence="1 6">Inositol-pentakisphosphate 2-kinase</fullName>
        <ecNumber evidence="1 6">2.7.1.158</ecNumber>
    </recommendedName>
</protein>
<comment type="catalytic activity">
    <reaction evidence="6">
        <text>1D-myo-inositol 1,3,4,5,6-pentakisphosphate + ATP = 1D-myo-inositol hexakisphosphate + ADP + H(+)</text>
        <dbReference type="Rhea" id="RHEA:20313"/>
        <dbReference type="ChEBI" id="CHEBI:15378"/>
        <dbReference type="ChEBI" id="CHEBI:30616"/>
        <dbReference type="ChEBI" id="CHEBI:57733"/>
        <dbReference type="ChEBI" id="CHEBI:58130"/>
        <dbReference type="ChEBI" id="CHEBI:456216"/>
        <dbReference type="EC" id="2.7.1.158"/>
    </reaction>
</comment>
<dbReference type="Gene3D" id="3.30.200.110">
    <property type="entry name" value="Inositol-pentakisphosphate 2-kinase, N-lobe"/>
    <property type="match status" value="1"/>
</dbReference>
<evidence type="ECO:0000256" key="2">
    <source>
        <dbReference type="ARBA" id="ARBA00022679"/>
    </source>
</evidence>
<sequence length="577" mass="64815">MWSYVAEGGKHAIFRYSGKDRRFYCYVLRIVKSDLAMVALSFCTESLGGISTDASPPMFPSAATCKIIEYMQESSPQKFQRRIVQPLLGHCYIDLAREINLPASFCSLLYHRTLASGLIPPSRLPSWQIHHKPDASVDSSFHGKVRVSLLRDHKQIPRHPCLYTANNTILSVEIKPKAGYITSSPLVLPSNRCKLYRTRFSLQQELMQKGHVKKGWQKYGTNEEGKGVQDQLGVGDSKTIHIEKFTPSDYSPLDLFSGNTVQIRKALFDLCSNMQNNLRVFCNGEQISGEYKNPSDGECRRILNTMFHHSGNDDDETQDQQMTDAESSLLDVIIDIVTTVLDRESQLLSSMLAVQKLDVIDGDGAVMIYERLVHLCGSDLEAEKLLDKALITPACEVSTAVHDWRSGSDIITSPYTFPQCESLDELLNEMIQFQTYIHEGQQVGSLDASHIKSIQCVNGLSKEACIYLLQNWLLSSALCDVSFFVTFQLLSRRNPRRYNVDVGNDCQGVDINEECQTCDRGGIAFCSLQSDSHAIAVHYEVKVVDCDPKPARKLRDRMNVESKFQMLVDCANEGCES</sequence>
<evidence type="ECO:0000256" key="1">
    <source>
        <dbReference type="ARBA" id="ARBA00012023"/>
    </source>
</evidence>
<comment type="domain">
    <text evidence="6">The EXKPK motif is conserved in inositol-pentakisphosphate 2-kinases of both family 1 and 2.</text>
</comment>
<dbReference type="PANTHER" id="PTHR14456:SF2">
    <property type="entry name" value="INOSITOL-PENTAKISPHOSPHATE 2-KINASE"/>
    <property type="match status" value="1"/>
</dbReference>
<dbReference type="GO" id="GO:0005524">
    <property type="term" value="F:ATP binding"/>
    <property type="evidence" value="ECO:0007669"/>
    <property type="project" value="UniProtKB-KW"/>
</dbReference>
<dbReference type="InterPro" id="IPR009286">
    <property type="entry name" value="Ins_P5_2-kin"/>
</dbReference>
<evidence type="ECO:0000313" key="8">
    <source>
        <dbReference type="Proteomes" id="UP001530315"/>
    </source>
</evidence>
<dbReference type="AlphaFoldDB" id="A0ABD3NN06"/>
<keyword evidence="8" id="KW-1185">Reference proteome</keyword>
<dbReference type="Pfam" id="PF06090">
    <property type="entry name" value="Ins_P5_2-kin"/>
    <property type="match status" value="1"/>
</dbReference>
<dbReference type="InterPro" id="IPR043001">
    <property type="entry name" value="IP5_2-K_N_lobe"/>
</dbReference>
<dbReference type="EC" id="2.7.1.158" evidence="1 6"/>
<evidence type="ECO:0000256" key="6">
    <source>
        <dbReference type="RuleBase" id="RU364126"/>
    </source>
</evidence>
<gene>
    <name evidence="7" type="ORF">ACHAW5_008541</name>
</gene>
<evidence type="ECO:0000256" key="3">
    <source>
        <dbReference type="ARBA" id="ARBA00022741"/>
    </source>
</evidence>
<evidence type="ECO:0000256" key="4">
    <source>
        <dbReference type="ARBA" id="ARBA00022777"/>
    </source>
</evidence>
<keyword evidence="5 6" id="KW-0067">ATP-binding</keyword>
<accession>A0ABD3NN06</accession>